<keyword evidence="3" id="KW-1185">Reference proteome</keyword>
<dbReference type="EMBL" id="CAJVCH010254856">
    <property type="protein sequence ID" value="CAG7733741.1"/>
    <property type="molecule type" value="Genomic_DNA"/>
</dbReference>
<feature type="non-terminal residue" evidence="2">
    <location>
        <position position="1"/>
    </location>
</feature>
<dbReference type="AlphaFoldDB" id="A0A8J2KEI9"/>
<organism evidence="2 3">
    <name type="scientific">Allacma fusca</name>
    <dbReference type="NCBI Taxonomy" id="39272"/>
    <lineage>
        <taxon>Eukaryota</taxon>
        <taxon>Metazoa</taxon>
        <taxon>Ecdysozoa</taxon>
        <taxon>Arthropoda</taxon>
        <taxon>Hexapoda</taxon>
        <taxon>Collembola</taxon>
        <taxon>Symphypleona</taxon>
        <taxon>Sminthuridae</taxon>
        <taxon>Allacma</taxon>
    </lineage>
</organism>
<protein>
    <submittedName>
        <fullName evidence="2">Uncharacterized protein</fullName>
    </submittedName>
</protein>
<gene>
    <name evidence="2" type="ORF">AFUS01_LOCUS22167</name>
</gene>
<dbReference type="Proteomes" id="UP000708208">
    <property type="component" value="Unassembled WGS sequence"/>
</dbReference>
<sequence length="121" mass="13533">MRTSTLFTCILVLALLSLGVADPQFGYSRNWFALALRSIPFDHKGLPCLPDDSYCERLTDCCSNWCAPWIPIPRCQPSRCGCPQPPWTPEPIAEVCIPYGESCPTEVHHTCCTGYCALRHN</sequence>
<keyword evidence="1" id="KW-0732">Signal</keyword>
<feature type="signal peptide" evidence="1">
    <location>
        <begin position="1"/>
        <end position="21"/>
    </location>
</feature>
<accession>A0A8J2KEI9</accession>
<comment type="caution">
    <text evidence="2">The sequence shown here is derived from an EMBL/GenBank/DDBJ whole genome shotgun (WGS) entry which is preliminary data.</text>
</comment>
<proteinExistence type="predicted"/>
<reference evidence="2" key="1">
    <citation type="submission" date="2021-06" db="EMBL/GenBank/DDBJ databases">
        <authorList>
            <person name="Hodson N. C."/>
            <person name="Mongue J. A."/>
            <person name="Jaron S. K."/>
        </authorList>
    </citation>
    <scope>NUCLEOTIDE SEQUENCE</scope>
</reference>
<name>A0A8J2KEI9_9HEXA</name>
<evidence type="ECO:0000313" key="2">
    <source>
        <dbReference type="EMBL" id="CAG7733741.1"/>
    </source>
</evidence>
<evidence type="ECO:0000313" key="3">
    <source>
        <dbReference type="Proteomes" id="UP000708208"/>
    </source>
</evidence>
<feature type="chain" id="PRO_5035173711" evidence="1">
    <location>
        <begin position="22"/>
        <end position="121"/>
    </location>
</feature>
<evidence type="ECO:0000256" key="1">
    <source>
        <dbReference type="SAM" id="SignalP"/>
    </source>
</evidence>